<gene>
    <name evidence="10" type="ORF">ENM60_01610</name>
</gene>
<dbReference type="EC" id="4.1.1.126" evidence="5"/>
<evidence type="ECO:0000256" key="6">
    <source>
        <dbReference type="ARBA" id="ARBA00049754"/>
    </source>
</evidence>
<comment type="pathway">
    <text evidence="1">Isoprenoid biosynthesis; isopentenyl diphosphate biosynthesis via mevalonate pathway.</text>
</comment>
<comment type="caution">
    <text evidence="10">The sequence shown here is derived from an EMBL/GenBank/DDBJ whole genome shotgun (WGS) entry which is preliminary data.</text>
</comment>
<organism evidence="10">
    <name type="scientific">Thermogladius calderae</name>
    <dbReference type="NCBI Taxonomy" id="1200300"/>
    <lineage>
        <taxon>Archaea</taxon>
        <taxon>Thermoproteota</taxon>
        <taxon>Thermoprotei</taxon>
        <taxon>Desulfurococcales</taxon>
        <taxon>Desulfurococcaceae</taxon>
        <taxon>Thermogladius</taxon>
    </lineage>
</organism>
<dbReference type="SUPFAM" id="SSF50475">
    <property type="entry name" value="FMN-binding split barrel"/>
    <property type="match status" value="1"/>
</dbReference>
<evidence type="ECO:0000256" key="5">
    <source>
        <dbReference type="ARBA" id="ARBA00049727"/>
    </source>
</evidence>
<comment type="function">
    <text evidence="4">Catalyzes the conversion of trans-anhydromevalonate 5-phosphate (tAHMP) into isopentenyl phosphate. Involved in the archaeal mevalonate (MVA) pathway, which provides fundamental precursors for isoprenoid biosynthesis, such as isopentenyl diphosphate (IPP) and dimethylallyl diphosphate (DMAPP).</text>
</comment>
<evidence type="ECO:0000256" key="4">
    <source>
        <dbReference type="ARBA" id="ARBA00049583"/>
    </source>
</evidence>
<keyword evidence="10" id="KW-0830">Ubiquinone</keyword>
<name>A0A7J3XXQ1_9CREN</name>
<reference evidence="10" key="1">
    <citation type="journal article" date="2020" name="mSystems">
        <title>Genome- and Community-Level Interaction Insights into Carbon Utilization and Element Cycling Functions of Hydrothermarchaeota in Hydrothermal Sediment.</title>
        <authorList>
            <person name="Zhou Z."/>
            <person name="Liu Y."/>
            <person name="Xu W."/>
            <person name="Pan J."/>
            <person name="Luo Z.H."/>
            <person name="Li M."/>
        </authorList>
    </citation>
    <scope>NUCLEOTIDE SEQUENCE [LARGE SCALE GENOMIC DNA]</scope>
    <source>
        <strain evidence="10">SpSt-110</strain>
    </source>
</reference>
<feature type="domain" description="3-octaprenyl-4-hydroxybenzoate carboxy-lyase-like C-terminal" evidence="9">
    <location>
        <begin position="288"/>
        <end position="408"/>
    </location>
</feature>
<dbReference type="Pfam" id="PF20696">
    <property type="entry name" value="UbiD_C"/>
    <property type="match status" value="1"/>
</dbReference>
<evidence type="ECO:0000256" key="1">
    <source>
        <dbReference type="ARBA" id="ARBA00005092"/>
    </source>
</evidence>
<dbReference type="InterPro" id="IPR002830">
    <property type="entry name" value="UbiD"/>
</dbReference>
<comment type="cofactor">
    <cofactor evidence="7">
        <name>prenylated FMN</name>
        <dbReference type="ChEBI" id="CHEBI:87746"/>
    </cofactor>
</comment>
<dbReference type="GO" id="GO:0016831">
    <property type="term" value="F:carboxy-lyase activity"/>
    <property type="evidence" value="ECO:0007669"/>
    <property type="project" value="InterPro"/>
</dbReference>
<evidence type="ECO:0000259" key="8">
    <source>
        <dbReference type="Pfam" id="PF01977"/>
    </source>
</evidence>
<dbReference type="InterPro" id="IPR049381">
    <property type="entry name" value="UbiD-like_C"/>
</dbReference>
<evidence type="ECO:0000313" key="10">
    <source>
        <dbReference type="EMBL" id="HHP67482.1"/>
    </source>
</evidence>
<accession>A0A7J3XXQ1</accession>
<protein>
    <recommendedName>
        <fullName evidence="6">Anhydromevalonate phosphate decarboxylase</fullName>
        <ecNumber evidence="5">4.1.1.126</ecNumber>
    </recommendedName>
</protein>
<evidence type="ECO:0000256" key="7">
    <source>
        <dbReference type="ARBA" id="ARBA00049936"/>
    </source>
</evidence>
<feature type="domain" description="3-octaprenyl-4-hydroxybenzoate carboxy-lyase-like Rift-related" evidence="8">
    <location>
        <begin position="101"/>
        <end position="280"/>
    </location>
</feature>
<dbReference type="PANTHER" id="PTHR30108:SF21">
    <property type="entry name" value="4-HYDROXYBENZOATE DECARBOXYLASE"/>
    <property type="match status" value="1"/>
</dbReference>
<dbReference type="InterPro" id="IPR048304">
    <property type="entry name" value="UbiD_Rift_dom"/>
</dbReference>
<comment type="similarity">
    <text evidence="2">Belongs to the UbiD family.</text>
</comment>
<evidence type="ECO:0000256" key="3">
    <source>
        <dbReference type="ARBA" id="ARBA00049054"/>
    </source>
</evidence>
<dbReference type="EMBL" id="DRYK01000026">
    <property type="protein sequence ID" value="HHP67482.1"/>
    <property type="molecule type" value="Genomic_DNA"/>
</dbReference>
<evidence type="ECO:0000259" key="9">
    <source>
        <dbReference type="Pfam" id="PF20696"/>
    </source>
</evidence>
<dbReference type="Pfam" id="PF01977">
    <property type="entry name" value="UbiD"/>
    <property type="match status" value="1"/>
</dbReference>
<dbReference type="SUPFAM" id="SSF143968">
    <property type="entry name" value="UbiD C-terminal domain-like"/>
    <property type="match status" value="1"/>
</dbReference>
<evidence type="ECO:0000256" key="2">
    <source>
        <dbReference type="ARBA" id="ARBA00010021"/>
    </source>
</evidence>
<proteinExistence type="inferred from homology"/>
<dbReference type="AlphaFoldDB" id="A0A7J3XXQ1"/>
<dbReference type="Gene3D" id="3.40.1670.10">
    <property type="entry name" value="UbiD C-terminal domain-like"/>
    <property type="match status" value="1"/>
</dbReference>
<comment type="catalytic activity">
    <reaction evidence="3">
        <text>(2E)-3-methyl-5-phosphooxypent-2-enoate + H(+) = isopentenyl phosphate + CO2</text>
        <dbReference type="Rhea" id="RHEA:78971"/>
        <dbReference type="ChEBI" id="CHEBI:15378"/>
        <dbReference type="ChEBI" id="CHEBI:16526"/>
        <dbReference type="ChEBI" id="CHEBI:65078"/>
        <dbReference type="ChEBI" id="CHEBI:229665"/>
        <dbReference type="EC" id="4.1.1.126"/>
    </reaction>
    <physiologicalReaction direction="left-to-right" evidence="3">
        <dbReference type="Rhea" id="RHEA:78972"/>
    </physiologicalReaction>
</comment>
<dbReference type="PANTHER" id="PTHR30108">
    <property type="entry name" value="3-OCTAPRENYL-4-HYDROXYBENZOATE CARBOXY-LYASE-RELATED"/>
    <property type="match status" value="1"/>
</dbReference>
<dbReference type="GO" id="GO:0005737">
    <property type="term" value="C:cytoplasm"/>
    <property type="evidence" value="ECO:0007669"/>
    <property type="project" value="TreeGrafter"/>
</dbReference>
<sequence>MTTLRSLLDSVLKRSDTYVAGELEAEYEPTRIVYKHPDKRVVFRIKDGKWICLSNIFRSRLDVHELFNVRGDVELYEKILRAYYSPAPLEVDDFDKYYARVDFTLRDLPFIRFYREDGGMYLTSAIFIACLEGVCNSSFHRVMYISEDKATLRIVPRHLYYMVKKSHESGKDLPVAMVLGLDVYQELASAMSPPYGVFEVGIGAALSGVSKVVKTPVFKIPVPVTSTLVVEGIISREEEWEGPFVDILGLADERRKQPVFKPVAYYSTLAGELIYHAIVPATSDHFALMGLPREPLIYESVRRVSPGVKKVRLSSGGGSWLIGVISIEQSTRGEALNAALAALTGHPSMKVVVVVDEDVDVDDPLQVEWAIATRSKPGEDVIVLRGAKASTLDPRSPNGVGDKLIIIATKPLDEPWSKYRRVNPP</sequence>